<protein>
    <submittedName>
        <fullName evidence="5">Forkhead-associated protein</fullName>
    </submittedName>
</protein>
<dbReference type="Pfam" id="PF00498">
    <property type="entry name" value="FHA"/>
    <property type="match status" value="1"/>
</dbReference>
<dbReference type="InterPro" id="IPR001867">
    <property type="entry name" value="OmpR/PhoB-type_DNA-bd"/>
</dbReference>
<dbReference type="Gene3D" id="2.60.200.20">
    <property type="match status" value="1"/>
</dbReference>
<dbReference type="PROSITE" id="PS50006">
    <property type="entry name" value="FHA_DOMAIN"/>
    <property type="match status" value="1"/>
</dbReference>
<dbReference type="InterPro" id="IPR000253">
    <property type="entry name" value="FHA_dom"/>
</dbReference>
<dbReference type="Pfam" id="PF00486">
    <property type="entry name" value="Trans_reg_C"/>
    <property type="match status" value="1"/>
</dbReference>
<dbReference type="PROSITE" id="PS51755">
    <property type="entry name" value="OMPR_PHOB"/>
    <property type="match status" value="1"/>
</dbReference>
<evidence type="ECO:0000259" key="4">
    <source>
        <dbReference type="PROSITE" id="PS51755"/>
    </source>
</evidence>
<evidence type="ECO:0000259" key="3">
    <source>
        <dbReference type="PROSITE" id="PS50006"/>
    </source>
</evidence>
<comment type="caution">
    <text evidence="5">The sequence shown here is derived from an EMBL/GenBank/DDBJ whole genome shotgun (WGS) entry which is preliminary data.</text>
</comment>
<dbReference type="Gene3D" id="1.10.10.10">
    <property type="entry name" value="Winged helix-like DNA-binding domain superfamily/Winged helix DNA-binding domain"/>
    <property type="match status" value="1"/>
</dbReference>
<feature type="domain" description="OmpR/PhoB-type" evidence="4">
    <location>
        <begin position="120"/>
        <end position="231"/>
    </location>
</feature>
<keyword evidence="6" id="KW-1185">Reference proteome</keyword>
<evidence type="ECO:0000256" key="1">
    <source>
        <dbReference type="ARBA" id="ARBA00023125"/>
    </source>
</evidence>
<evidence type="ECO:0000256" key="2">
    <source>
        <dbReference type="PROSITE-ProRule" id="PRU01091"/>
    </source>
</evidence>
<evidence type="ECO:0000313" key="6">
    <source>
        <dbReference type="Proteomes" id="UP000718564"/>
    </source>
</evidence>
<dbReference type="CDD" id="cd00060">
    <property type="entry name" value="FHA"/>
    <property type="match status" value="1"/>
</dbReference>
<dbReference type="InterPro" id="IPR050923">
    <property type="entry name" value="Cell_Proc_Reg/RNA_Proc"/>
</dbReference>
<dbReference type="SMART" id="SM00862">
    <property type="entry name" value="Trans_reg_C"/>
    <property type="match status" value="1"/>
</dbReference>
<proteinExistence type="predicted"/>
<reference evidence="5 6" key="1">
    <citation type="submission" date="2018-06" db="EMBL/GenBank/DDBJ databases">
        <title>Comparative genomics of Brasilonema spp. strains.</title>
        <authorList>
            <person name="Alvarenga D.O."/>
            <person name="Fiore M.F."/>
            <person name="Varani A.M."/>
        </authorList>
    </citation>
    <scope>NUCLEOTIDE SEQUENCE [LARGE SCALE GENOMIC DNA]</scope>
    <source>
        <strain evidence="5 6">SPC951</strain>
    </source>
</reference>
<feature type="DNA-binding region" description="OmpR/PhoB-type" evidence="2">
    <location>
        <begin position="120"/>
        <end position="231"/>
    </location>
</feature>
<dbReference type="PANTHER" id="PTHR23308">
    <property type="entry name" value="NUCLEAR INHIBITOR OF PROTEIN PHOSPHATASE-1"/>
    <property type="match status" value="1"/>
</dbReference>
<dbReference type="SMART" id="SM00240">
    <property type="entry name" value="FHA"/>
    <property type="match status" value="1"/>
</dbReference>
<dbReference type="InterPro" id="IPR016032">
    <property type="entry name" value="Sig_transdc_resp-reg_C-effctor"/>
</dbReference>
<dbReference type="EMBL" id="QMEB01000229">
    <property type="protein sequence ID" value="NMG22182.1"/>
    <property type="molecule type" value="Genomic_DNA"/>
</dbReference>
<dbReference type="SUPFAM" id="SSF46894">
    <property type="entry name" value="C-terminal effector domain of the bipartite response regulators"/>
    <property type="match status" value="1"/>
</dbReference>
<sequence length="235" mass="27375">MHSECHFLDVQEPDGNKYTIKLEQDRFTLGRSNSNDIILPNSDKTISRNHCVLECKANCWWVVDESSANGTFVQRCNRDTRIDVRQHGKYQLNNGDTILILGKFLEENEPVFWRLTFRDSEQTVQPPAFLEYSLSQQKLFLVKSSEQQEIHLSRRERNLIHYMAERNQANNNKPVVCEYQQMITAIWGDSCGHTNNDVTRLVWVIRKKVESDPGEPEFLITEKARGYSLKVKLIA</sequence>
<organism evidence="5 6">
    <name type="scientific">Brasilonema bromeliae SPC951</name>
    <dbReference type="NCBI Taxonomy" id="385972"/>
    <lineage>
        <taxon>Bacteria</taxon>
        <taxon>Bacillati</taxon>
        <taxon>Cyanobacteriota</taxon>
        <taxon>Cyanophyceae</taxon>
        <taxon>Nostocales</taxon>
        <taxon>Scytonemataceae</taxon>
        <taxon>Brasilonema</taxon>
        <taxon>Bromeliae group (in: Brasilonema)</taxon>
    </lineage>
</organism>
<dbReference type="InterPro" id="IPR036388">
    <property type="entry name" value="WH-like_DNA-bd_sf"/>
</dbReference>
<dbReference type="Proteomes" id="UP000718564">
    <property type="component" value="Unassembled WGS sequence"/>
</dbReference>
<accession>A0ABX1PCH3</accession>
<keyword evidence="1 2" id="KW-0238">DNA-binding</keyword>
<dbReference type="RefSeq" id="WP_169157394.1">
    <property type="nucleotide sequence ID" value="NZ_CAWPJE010000226.1"/>
</dbReference>
<dbReference type="SUPFAM" id="SSF49879">
    <property type="entry name" value="SMAD/FHA domain"/>
    <property type="match status" value="1"/>
</dbReference>
<name>A0ABX1PCH3_9CYAN</name>
<evidence type="ECO:0000313" key="5">
    <source>
        <dbReference type="EMBL" id="NMG22182.1"/>
    </source>
</evidence>
<feature type="domain" description="FHA" evidence="3">
    <location>
        <begin position="27"/>
        <end position="74"/>
    </location>
</feature>
<gene>
    <name evidence="5" type="ORF">DP116_23095</name>
</gene>
<dbReference type="InterPro" id="IPR008984">
    <property type="entry name" value="SMAD_FHA_dom_sf"/>
</dbReference>